<gene>
    <name evidence="1" type="ORF">BC792_11630</name>
</gene>
<accession>A0A5S5DAK0</accession>
<sequence>MQLLPATATYTARNIDYSEVADLIYKLCFDYQKVNSHQPEDPQIHHLCA</sequence>
<proteinExistence type="predicted"/>
<name>A0A5S5DAK0_9SPHI</name>
<dbReference type="EMBL" id="VNHX01000016">
    <property type="protein sequence ID" value="TYP92428.1"/>
    <property type="molecule type" value="Genomic_DNA"/>
</dbReference>
<protein>
    <submittedName>
        <fullName evidence="1">Uncharacterized protein</fullName>
    </submittedName>
</protein>
<dbReference type="AlphaFoldDB" id="A0A5S5DAK0"/>
<evidence type="ECO:0000313" key="2">
    <source>
        <dbReference type="Proteomes" id="UP000325105"/>
    </source>
</evidence>
<evidence type="ECO:0000313" key="1">
    <source>
        <dbReference type="EMBL" id="TYP92428.1"/>
    </source>
</evidence>
<dbReference type="Proteomes" id="UP000325105">
    <property type="component" value="Unassembled WGS sequence"/>
</dbReference>
<keyword evidence="2" id="KW-1185">Reference proteome</keyword>
<reference evidence="1 2" key="1">
    <citation type="submission" date="2019-07" db="EMBL/GenBank/DDBJ databases">
        <title>Genomic Encyclopedia of Archaeal and Bacterial Type Strains, Phase II (KMG-II): from individual species to whole genera.</title>
        <authorList>
            <person name="Goeker M."/>
        </authorList>
    </citation>
    <scope>NUCLEOTIDE SEQUENCE [LARGE SCALE GENOMIC DNA]</scope>
    <source>
        <strain evidence="1 2">DSM 18850</strain>
    </source>
</reference>
<organism evidence="1 2">
    <name type="scientific">Sphingobacterium allocomposti</name>
    <dbReference type="NCBI Taxonomy" id="415956"/>
    <lineage>
        <taxon>Bacteria</taxon>
        <taxon>Pseudomonadati</taxon>
        <taxon>Bacteroidota</taxon>
        <taxon>Sphingobacteriia</taxon>
        <taxon>Sphingobacteriales</taxon>
        <taxon>Sphingobacteriaceae</taxon>
        <taxon>Sphingobacterium</taxon>
    </lineage>
</organism>
<comment type="caution">
    <text evidence="1">The sequence shown here is derived from an EMBL/GenBank/DDBJ whole genome shotgun (WGS) entry which is preliminary data.</text>
</comment>